<dbReference type="EMBL" id="MPDK01000002">
    <property type="protein sequence ID" value="PWI58789.1"/>
    <property type="molecule type" value="Genomic_DNA"/>
</dbReference>
<name>A0A2U3DBW9_SULT2</name>
<dbReference type="Proteomes" id="UP000245380">
    <property type="component" value="Unassembled WGS sequence"/>
</dbReference>
<sequence>MVKRQTVWLSTMMVLSLMLIGYYTLGTPPTSSTQAVHGHGSTSVISTATNPAGSTKSSTKTAITGGSTTKSTTTTAVSDWFAQTSLDQMQAESKLIQTLQNEISDPHVSQAAASAAYQQLTTIQTQQAEANKIHDLLTSEYPDSLVIFNPQGGVHVWVEANSLSPTEAVKVISLVAQTLGIQSNQVVVSAHA</sequence>
<evidence type="ECO:0008006" key="5">
    <source>
        <dbReference type="Google" id="ProtNLM"/>
    </source>
</evidence>
<feature type="transmembrane region" description="Helical" evidence="2">
    <location>
        <begin position="7"/>
        <end position="25"/>
    </location>
</feature>
<keyword evidence="4" id="KW-1185">Reference proteome</keyword>
<feature type="compositionally biased region" description="Low complexity" evidence="1">
    <location>
        <begin position="52"/>
        <end position="72"/>
    </location>
</feature>
<keyword evidence="2" id="KW-0812">Transmembrane</keyword>
<proteinExistence type="predicted"/>
<gene>
    <name evidence="3" type="ORF">BM613_01475</name>
</gene>
<reference evidence="3 4" key="1">
    <citation type="submission" date="2016-11" db="EMBL/GenBank/DDBJ databases">
        <title>Comparative genomics of Acidibacillus ferroxidans species.</title>
        <authorList>
            <person name="Oliveira G."/>
            <person name="Nunes G."/>
            <person name="Oliveira R."/>
            <person name="Araujo F."/>
            <person name="Salim A."/>
            <person name="Scholte L."/>
            <person name="Morais D."/>
            <person name="Nancucheo I."/>
            <person name="Johnson D.B."/>
            <person name="Grail B."/>
            <person name="Bittencourt J."/>
            <person name="Valadares R."/>
        </authorList>
    </citation>
    <scope>NUCLEOTIDE SEQUENCE [LARGE SCALE GENOMIC DNA]</scope>
    <source>
        <strain evidence="3 4">Y002</strain>
    </source>
</reference>
<dbReference type="AlphaFoldDB" id="A0A2U3DBW9"/>
<evidence type="ECO:0000256" key="1">
    <source>
        <dbReference type="SAM" id="MobiDB-lite"/>
    </source>
</evidence>
<organism evidence="3 4">
    <name type="scientific">Sulfoacidibacillus thermotolerans</name>
    <name type="common">Acidibacillus sulfuroxidans</name>
    <dbReference type="NCBI Taxonomy" id="1765684"/>
    <lineage>
        <taxon>Bacteria</taxon>
        <taxon>Bacillati</taxon>
        <taxon>Bacillota</taxon>
        <taxon>Bacilli</taxon>
        <taxon>Bacillales</taxon>
        <taxon>Alicyclobacillaceae</taxon>
        <taxon>Sulfoacidibacillus</taxon>
    </lineage>
</organism>
<comment type="caution">
    <text evidence="3">The sequence shown here is derived from an EMBL/GenBank/DDBJ whole genome shotgun (WGS) entry which is preliminary data.</text>
</comment>
<evidence type="ECO:0000313" key="3">
    <source>
        <dbReference type="EMBL" id="PWI58789.1"/>
    </source>
</evidence>
<evidence type="ECO:0000313" key="4">
    <source>
        <dbReference type="Proteomes" id="UP000245380"/>
    </source>
</evidence>
<dbReference type="OrthoDB" id="2939102at2"/>
<keyword evidence="2" id="KW-0472">Membrane</keyword>
<accession>A0A2U3DBW9</accession>
<dbReference type="InterPro" id="IPR038503">
    <property type="entry name" value="SpoIIIAH_sf"/>
</dbReference>
<keyword evidence="2" id="KW-1133">Transmembrane helix</keyword>
<dbReference type="InterPro" id="IPR024232">
    <property type="entry name" value="SpoIIIAH"/>
</dbReference>
<feature type="region of interest" description="Disordered" evidence="1">
    <location>
        <begin position="31"/>
        <end position="72"/>
    </location>
</feature>
<dbReference type="Gene3D" id="1.10.287.4300">
    <property type="entry name" value="Stage III sporulation protein AH-like"/>
    <property type="match status" value="1"/>
</dbReference>
<feature type="compositionally biased region" description="Polar residues" evidence="1">
    <location>
        <begin position="31"/>
        <end position="51"/>
    </location>
</feature>
<protein>
    <recommendedName>
        <fullName evidence="5">SpoIIIAH-like family protein</fullName>
    </recommendedName>
</protein>
<dbReference type="RefSeq" id="WP_109429382.1">
    <property type="nucleotide sequence ID" value="NZ_MPDK01000002.1"/>
</dbReference>
<evidence type="ECO:0000256" key="2">
    <source>
        <dbReference type="SAM" id="Phobius"/>
    </source>
</evidence>
<dbReference type="Pfam" id="PF12685">
    <property type="entry name" value="SpoIIIAH"/>
    <property type="match status" value="1"/>
</dbReference>